<gene>
    <name evidence="1" type="ORF">BN874_1740024</name>
</gene>
<evidence type="ECO:0000313" key="2">
    <source>
        <dbReference type="Proteomes" id="UP000019184"/>
    </source>
</evidence>
<comment type="caution">
    <text evidence="1">The sequence shown here is derived from an EMBL/GenBank/DDBJ whole genome shotgun (WGS) entry which is preliminary data.</text>
</comment>
<accession>A0A7U7GAM0</accession>
<organism evidence="1 2">
    <name type="scientific">Candidatus Contendobacter odensis Run_B_J11</name>
    <dbReference type="NCBI Taxonomy" id="1400861"/>
    <lineage>
        <taxon>Bacteria</taxon>
        <taxon>Pseudomonadati</taxon>
        <taxon>Pseudomonadota</taxon>
        <taxon>Gammaproteobacteria</taxon>
        <taxon>Candidatus Competibacteraceae</taxon>
        <taxon>Candidatus Contendibacter</taxon>
    </lineage>
</organism>
<dbReference type="AlphaFoldDB" id="A0A7U7GAM0"/>
<dbReference type="EMBL" id="CBTK010000084">
    <property type="protein sequence ID" value="CDH44572.1"/>
    <property type="molecule type" value="Genomic_DNA"/>
</dbReference>
<dbReference type="Proteomes" id="UP000019184">
    <property type="component" value="Unassembled WGS sequence"/>
</dbReference>
<name>A0A7U7GAM0_9GAMM</name>
<sequence length="37" mass="4130">MLQKSGLNESDLAAAAKPRHYHINEVDDVFIVTTDDD</sequence>
<evidence type="ECO:0000313" key="1">
    <source>
        <dbReference type="EMBL" id="CDH44572.1"/>
    </source>
</evidence>
<proteinExistence type="predicted"/>
<reference evidence="1 2" key="1">
    <citation type="journal article" date="2014" name="ISME J.">
        <title>Candidatus Competibacter-lineage genomes retrieved from metagenomes reveal functional metabolic diversity.</title>
        <authorList>
            <person name="McIlroy S.J."/>
            <person name="Albertsen M."/>
            <person name="Andresen E.K."/>
            <person name="Saunders A.M."/>
            <person name="Kristiansen R."/>
            <person name="Stokholm-Bjerregaard M."/>
            <person name="Nielsen K.L."/>
            <person name="Nielsen P.H."/>
        </authorList>
    </citation>
    <scope>NUCLEOTIDE SEQUENCE [LARGE SCALE GENOMIC DNA]</scope>
    <source>
        <strain evidence="1 2">Run_B_J11</strain>
    </source>
</reference>
<protein>
    <submittedName>
        <fullName evidence="1">Uncharacterized protein</fullName>
    </submittedName>
</protein>
<keyword evidence="2" id="KW-1185">Reference proteome</keyword>